<reference evidence="1 2" key="1">
    <citation type="journal article" date="2013" name="Nat. Commun.">
        <title>The evolution and pathogenic mechanisms of the rice sheath blight pathogen.</title>
        <authorList>
            <person name="Zheng A."/>
            <person name="Lin R."/>
            <person name="Xu L."/>
            <person name="Qin P."/>
            <person name="Tang C."/>
            <person name="Ai P."/>
            <person name="Zhang D."/>
            <person name="Liu Y."/>
            <person name="Sun Z."/>
            <person name="Feng H."/>
            <person name="Wang Y."/>
            <person name="Chen Y."/>
            <person name="Liang X."/>
            <person name="Fu R."/>
            <person name="Li Q."/>
            <person name="Zhang J."/>
            <person name="Yu X."/>
            <person name="Xie Z."/>
            <person name="Ding L."/>
            <person name="Guan P."/>
            <person name="Tang J."/>
            <person name="Liang Y."/>
            <person name="Wang S."/>
            <person name="Deng Q."/>
            <person name="Li S."/>
            <person name="Zhu J."/>
            <person name="Wang L."/>
            <person name="Liu H."/>
            <person name="Li P."/>
        </authorList>
    </citation>
    <scope>NUCLEOTIDE SEQUENCE [LARGE SCALE GENOMIC DNA]</scope>
    <source>
        <strain evidence="2">AG-1 IA</strain>
    </source>
</reference>
<gene>
    <name evidence="1" type="ORF">AG1IA_07298</name>
</gene>
<accession>L8WQQ3</accession>
<organism evidence="1 2">
    <name type="scientific">Thanatephorus cucumeris (strain AG1-IA)</name>
    <name type="common">Rice sheath blight fungus</name>
    <name type="synonym">Rhizoctonia solani</name>
    <dbReference type="NCBI Taxonomy" id="983506"/>
    <lineage>
        <taxon>Eukaryota</taxon>
        <taxon>Fungi</taxon>
        <taxon>Dikarya</taxon>
        <taxon>Basidiomycota</taxon>
        <taxon>Agaricomycotina</taxon>
        <taxon>Agaricomycetes</taxon>
        <taxon>Cantharellales</taxon>
        <taxon>Ceratobasidiaceae</taxon>
        <taxon>Rhizoctonia</taxon>
        <taxon>Rhizoctonia solani AG-1</taxon>
    </lineage>
</organism>
<keyword evidence="2" id="KW-1185">Reference proteome</keyword>
<dbReference type="AlphaFoldDB" id="L8WQQ3"/>
<evidence type="ECO:0000313" key="2">
    <source>
        <dbReference type="Proteomes" id="UP000011668"/>
    </source>
</evidence>
<sequence>MTESERQSLIGSLAGFPGVGNTQIEDSIPELRPLPMGRKGYHTLVLVRPEGVAKNTMTAVDICLCVKIRVMTLAHEVPVGYLRRIDCPIPQCQFSGEVESAMDGFLWILMVSATRRQSNSKFENASHPITTSLALPSSMMNQQVPVQERLGNARQSLRRPSFSIIGAGMQYTGSRSTRPG</sequence>
<dbReference type="Proteomes" id="UP000011668">
    <property type="component" value="Unassembled WGS sequence"/>
</dbReference>
<name>L8WQQ3_THACA</name>
<proteinExistence type="predicted"/>
<dbReference type="EMBL" id="AFRT01002101">
    <property type="protein sequence ID" value="ELU38674.1"/>
    <property type="molecule type" value="Genomic_DNA"/>
</dbReference>
<protein>
    <submittedName>
        <fullName evidence="1">Uncharacterized protein</fullName>
    </submittedName>
</protein>
<dbReference type="HOGENOM" id="CLU_1497222_0_0_1"/>
<evidence type="ECO:0000313" key="1">
    <source>
        <dbReference type="EMBL" id="ELU38674.1"/>
    </source>
</evidence>
<comment type="caution">
    <text evidence="1">The sequence shown here is derived from an EMBL/GenBank/DDBJ whole genome shotgun (WGS) entry which is preliminary data.</text>
</comment>